<evidence type="ECO:0000313" key="6">
    <source>
        <dbReference type="Proteomes" id="UP001233999"/>
    </source>
</evidence>
<evidence type="ECO:0000256" key="3">
    <source>
        <dbReference type="ARBA" id="ARBA00022821"/>
    </source>
</evidence>
<dbReference type="GO" id="GO:0005576">
    <property type="term" value="C:extracellular region"/>
    <property type="evidence" value="ECO:0007669"/>
    <property type="project" value="UniProtKB-SubCell"/>
</dbReference>
<evidence type="ECO:0000256" key="2">
    <source>
        <dbReference type="ARBA" id="ARBA00022525"/>
    </source>
</evidence>
<evidence type="ECO:0000313" key="5">
    <source>
        <dbReference type="EMBL" id="KAJ9574494.1"/>
    </source>
</evidence>
<keyword evidence="2" id="KW-0964">Secreted</keyword>
<keyword evidence="4" id="KW-1015">Disulfide bond</keyword>
<feature type="non-terminal residue" evidence="5">
    <location>
        <position position="1"/>
    </location>
</feature>
<feature type="non-terminal residue" evidence="5">
    <location>
        <position position="56"/>
    </location>
</feature>
<reference evidence="5" key="1">
    <citation type="journal article" date="2023" name="IScience">
        <title>Live-bearing cockroach genome reveals convergent evolutionary mechanisms linked to viviparity in insects and beyond.</title>
        <authorList>
            <person name="Fouks B."/>
            <person name="Harrison M.C."/>
            <person name="Mikhailova A.A."/>
            <person name="Marchal E."/>
            <person name="English S."/>
            <person name="Carruthers M."/>
            <person name="Jennings E.C."/>
            <person name="Chiamaka E.L."/>
            <person name="Frigard R.A."/>
            <person name="Pippel M."/>
            <person name="Attardo G.M."/>
            <person name="Benoit J.B."/>
            <person name="Bornberg-Bauer E."/>
            <person name="Tobe S.S."/>
        </authorList>
    </citation>
    <scope>NUCLEOTIDE SEQUENCE</scope>
    <source>
        <strain evidence="5">Stay&amp;Tobe</strain>
    </source>
</reference>
<sequence length="56" mass="6541">PEYGYYDDVATLLFFPLFQLKHETCCISIKTRNDFNICWPWTLQINEGSEANNGSH</sequence>
<dbReference type="InterPro" id="IPR001010">
    <property type="entry name" value="Thionin"/>
</dbReference>
<comment type="subcellular location">
    <subcellularLocation>
        <location evidence="1">Secreted</location>
    </subcellularLocation>
</comment>
<evidence type="ECO:0000256" key="4">
    <source>
        <dbReference type="ARBA" id="ARBA00023157"/>
    </source>
</evidence>
<dbReference type="GO" id="GO:0006952">
    <property type="term" value="P:defense response"/>
    <property type="evidence" value="ECO:0007669"/>
    <property type="project" value="UniProtKB-KW"/>
</dbReference>
<reference evidence="5" key="2">
    <citation type="submission" date="2023-05" db="EMBL/GenBank/DDBJ databases">
        <authorList>
            <person name="Fouks B."/>
        </authorList>
    </citation>
    <scope>NUCLEOTIDE SEQUENCE</scope>
    <source>
        <strain evidence="5">Stay&amp;Tobe</strain>
        <tissue evidence="5">Testes</tissue>
    </source>
</reference>
<comment type="caution">
    <text evidence="5">The sequence shown here is derived from an EMBL/GenBank/DDBJ whole genome shotgun (WGS) entry which is preliminary data.</text>
</comment>
<keyword evidence="6" id="KW-1185">Reference proteome</keyword>
<evidence type="ECO:0000256" key="1">
    <source>
        <dbReference type="ARBA" id="ARBA00004613"/>
    </source>
</evidence>
<dbReference type="AlphaFoldDB" id="A0AAD7Z5W7"/>
<gene>
    <name evidence="5" type="ORF">L9F63_008337</name>
</gene>
<proteinExistence type="predicted"/>
<organism evidence="5 6">
    <name type="scientific">Diploptera punctata</name>
    <name type="common">Pacific beetle cockroach</name>
    <dbReference type="NCBI Taxonomy" id="6984"/>
    <lineage>
        <taxon>Eukaryota</taxon>
        <taxon>Metazoa</taxon>
        <taxon>Ecdysozoa</taxon>
        <taxon>Arthropoda</taxon>
        <taxon>Hexapoda</taxon>
        <taxon>Insecta</taxon>
        <taxon>Pterygota</taxon>
        <taxon>Neoptera</taxon>
        <taxon>Polyneoptera</taxon>
        <taxon>Dictyoptera</taxon>
        <taxon>Blattodea</taxon>
        <taxon>Blaberoidea</taxon>
        <taxon>Blaberidae</taxon>
        <taxon>Diplopterinae</taxon>
        <taxon>Diploptera</taxon>
    </lineage>
</organism>
<name>A0AAD7Z5W7_DIPPU</name>
<dbReference type="PROSITE" id="PS00271">
    <property type="entry name" value="THIONIN"/>
    <property type="match status" value="1"/>
</dbReference>
<dbReference type="Proteomes" id="UP001233999">
    <property type="component" value="Unassembled WGS sequence"/>
</dbReference>
<dbReference type="EMBL" id="JASPKZ010010284">
    <property type="protein sequence ID" value="KAJ9574494.1"/>
    <property type="molecule type" value="Genomic_DNA"/>
</dbReference>
<protein>
    <submittedName>
        <fullName evidence="5">Uncharacterized protein</fullName>
    </submittedName>
</protein>
<accession>A0AAD7Z5W7</accession>
<keyword evidence="3" id="KW-0611">Plant defense</keyword>